<dbReference type="PANTHER" id="PTHR38109:SF1">
    <property type="entry name" value="PROTEIN YCGL"/>
    <property type="match status" value="1"/>
</dbReference>
<evidence type="ECO:0000313" key="4">
    <source>
        <dbReference type="Proteomes" id="UP000032749"/>
    </source>
</evidence>
<dbReference type="Pfam" id="PF05166">
    <property type="entry name" value="YcgL"/>
    <property type="match status" value="1"/>
</dbReference>
<dbReference type="PROSITE" id="PS51648">
    <property type="entry name" value="YCGL"/>
    <property type="match status" value="1"/>
</dbReference>
<dbReference type="STRING" id="698738.OLEAN_C21080"/>
<dbReference type="AlphaFoldDB" id="R4YU10"/>
<dbReference type="InterPro" id="IPR038068">
    <property type="entry name" value="YcgL-like_sf"/>
</dbReference>
<dbReference type="Gene3D" id="3.10.510.20">
    <property type="entry name" value="YcgL domain"/>
    <property type="match status" value="1"/>
</dbReference>
<dbReference type="HOGENOM" id="CLU_155118_2_0_6"/>
<dbReference type="KEGG" id="oai:OLEAN_C21080"/>
<gene>
    <name evidence="3" type="ORF">OLEAN_C21080</name>
</gene>
<keyword evidence="4" id="KW-1185">Reference proteome</keyword>
<organism evidence="3 4">
    <name type="scientific">Oleispira antarctica RB-8</name>
    <dbReference type="NCBI Taxonomy" id="698738"/>
    <lineage>
        <taxon>Bacteria</taxon>
        <taxon>Pseudomonadati</taxon>
        <taxon>Pseudomonadota</taxon>
        <taxon>Gammaproteobacteria</taxon>
        <taxon>Oceanospirillales</taxon>
        <taxon>Oceanospirillaceae</taxon>
        <taxon>Oleispira</taxon>
    </lineage>
</organism>
<dbReference type="Proteomes" id="UP000032749">
    <property type="component" value="Chromosome"/>
</dbReference>
<dbReference type="InterPro" id="IPR027354">
    <property type="entry name" value="YcgL_dom"/>
</dbReference>
<feature type="domain" description="YcgL" evidence="2">
    <location>
        <begin position="4"/>
        <end position="88"/>
    </location>
</feature>
<evidence type="ECO:0000313" key="3">
    <source>
        <dbReference type="EMBL" id="CCK76284.1"/>
    </source>
</evidence>
<protein>
    <recommendedName>
        <fullName evidence="1">YcgL domain-containing protein OLEAN_C21080</fullName>
    </recommendedName>
</protein>
<name>R4YU10_OLEAN</name>
<evidence type="ECO:0000256" key="1">
    <source>
        <dbReference type="HAMAP-Rule" id="MF_01866"/>
    </source>
</evidence>
<proteinExistence type="inferred from homology"/>
<dbReference type="PATRIC" id="fig|698738.3.peg.2182"/>
<dbReference type="SUPFAM" id="SSF160191">
    <property type="entry name" value="YcgL-like"/>
    <property type="match status" value="1"/>
</dbReference>
<reference evidence="3 4" key="1">
    <citation type="journal article" date="2013" name="Nat. Commun.">
        <title>Genome sequence and functional genomic analysis of the oil-degrading bacterium Oleispira antarctica.</title>
        <authorList>
            <person name="Kube M."/>
            <person name="Chernikova T.N."/>
            <person name="Al-Ramahi Y."/>
            <person name="Beloqui A."/>
            <person name="Lopez-Cortez N."/>
            <person name="Guazzaroni M.E."/>
            <person name="Heipieper H.J."/>
            <person name="Klages S."/>
            <person name="Kotsyurbenko O.R."/>
            <person name="Langer I."/>
            <person name="Nechitaylo T.Y."/>
            <person name="Lunsdorf H."/>
            <person name="Fernandez M."/>
            <person name="Juarez S."/>
            <person name="Ciordia S."/>
            <person name="Singer A."/>
            <person name="Kagan O."/>
            <person name="Egorova O."/>
            <person name="Petit P.A."/>
            <person name="Stogios P."/>
            <person name="Kim Y."/>
            <person name="Tchigvintsev A."/>
            <person name="Flick R."/>
            <person name="Denaro R."/>
            <person name="Genovese M."/>
            <person name="Albar J.P."/>
            <person name="Reva O.N."/>
            <person name="Martinez-Gomariz M."/>
            <person name="Tran H."/>
            <person name="Ferrer M."/>
            <person name="Savchenko A."/>
            <person name="Yakunin A.F."/>
            <person name="Yakimov M.M."/>
            <person name="Golyshina O.V."/>
            <person name="Reinhardt R."/>
            <person name="Golyshin P.N."/>
        </authorList>
    </citation>
    <scope>NUCLEOTIDE SEQUENCE [LARGE SCALE GENOMIC DNA]</scope>
</reference>
<dbReference type="PANTHER" id="PTHR38109">
    <property type="entry name" value="PROTEIN YCGL"/>
    <property type="match status" value="1"/>
</dbReference>
<evidence type="ECO:0000259" key="2">
    <source>
        <dbReference type="PROSITE" id="PS51648"/>
    </source>
</evidence>
<sequence>MTKLLCNIYKSRRKEETYLYVSLADDLSRVPEVLLDTFGSLELVTKMIITPERKFARADAQNVLASIKEKGFYLQLPPPKEEMGLGLDLFCKRDKDE</sequence>
<dbReference type="HAMAP" id="MF_01866">
    <property type="entry name" value="UPF0745"/>
    <property type="match status" value="1"/>
</dbReference>
<accession>R4YU10</accession>
<dbReference type="OrthoDB" id="7062382at2"/>
<dbReference type="EMBL" id="FO203512">
    <property type="protein sequence ID" value="CCK76284.1"/>
    <property type="molecule type" value="Genomic_DNA"/>
</dbReference>